<organism evidence="2 3">
    <name type="scientific">Ganoderma sinense ZZ0214-1</name>
    <dbReference type="NCBI Taxonomy" id="1077348"/>
    <lineage>
        <taxon>Eukaryota</taxon>
        <taxon>Fungi</taxon>
        <taxon>Dikarya</taxon>
        <taxon>Basidiomycota</taxon>
        <taxon>Agaricomycotina</taxon>
        <taxon>Agaricomycetes</taxon>
        <taxon>Polyporales</taxon>
        <taxon>Polyporaceae</taxon>
        <taxon>Ganoderma</taxon>
    </lineage>
</organism>
<evidence type="ECO:0000313" key="2">
    <source>
        <dbReference type="EMBL" id="PIL28793.1"/>
    </source>
</evidence>
<comment type="caution">
    <text evidence="2">The sequence shown here is derived from an EMBL/GenBank/DDBJ whole genome shotgun (WGS) entry which is preliminary data.</text>
</comment>
<gene>
    <name evidence="2" type="ORF">GSI_08837</name>
</gene>
<keyword evidence="3" id="KW-1185">Reference proteome</keyword>
<accession>A0A2G8S4T9</accession>
<evidence type="ECO:0008006" key="4">
    <source>
        <dbReference type="Google" id="ProtNLM"/>
    </source>
</evidence>
<protein>
    <recommendedName>
        <fullName evidence="4">Retrotransposon Copia-like N-terminal domain-containing protein</fullName>
    </recommendedName>
</protein>
<dbReference type="Pfam" id="PF14223">
    <property type="entry name" value="Retrotran_gag_2"/>
    <property type="match status" value="1"/>
</dbReference>
<evidence type="ECO:0000313" key="3">
    <source>
        <dbReference type="Proteomes" id="UP000230002"/>
    </source>
</evidence>
<feature type="region of interest" description="Disordered" evidence="1">
    <location>
        <begin position="1"/>
        <end position="28"/>
    </location>
</feature>
<dbReference type="EMBL" id="AYKW01000023">
    <property type="protein sequence ID" value="PIL28793.1"/>
    <property type="molecule type" value="Genomic_DNA"/>
</dbReference>
<name>A0A2G8S4T9_9APHY</name>
<dbReference type="AlphaFoldDB" id="A0A2G8S4T9"/>
<proteinExistence type="predicted"/>
<dbReference type="Proteomes" id="UP000230002">
    <property type="component" value="Unassembled WGS sequence"/>
</dbReference>
<evidence type="ECO:0000256" key="1">
    <source>
        <dbReference type="SAM" id="MobiDB-lite"/>
    </source>
</evidence>
<dbReference type="OrthoDB" id="2758383at2759"/>
<sequence>MTGTRPPTPTNTQPATTMPATATSSHPRVWELPSGINTLVPTQALRNEEDYRGWASEMKGALEYATVWKIVSSTETAPSAQDTDALELWQHKDGAARSMINRAMDRSIAQMVDGLKTAHEYWTTLETQFSRTSLNSAVSWFRSLVTPLSSIHQLEVHIKSFQVAVYMSVPHPAICHRYSTYSSADRVSSRTSPTLVTYTRTRSLDTPSLALTFPRAVLRFSRVHYRYTLL</sequence>
<feature type="compositionally biased region" description="Low complexity" evidence="1">
    <location>
        <begin position="1"/>
        <end position="23"/>
    </location>
</feature>
<reference evidence="2 3" key="1">
    <citation type="journal article" date="2015" name="Sci. Rep.">
        <title>Chromosome-level genome map provides insights into diverse defense mechanisms in the medicinal fungus Ganoderma sinense.</title>
        <authorList>
            <person name="Zhu Y."/>
            <person name="Xu J."/>
            <person name="Sun C."/>
            <person name="Zhou S."/>
            <person name="Xu H."/>
            <person name="Nelson D.R."/>
            <person name="Qian J."/>
            <person name="Song J."/>
            <person name="Luo H."/>
            <person name="Xiang L."/>
            <person name="Li Y."/>
            <person name="Xu Z."/>
            <person name="Ji A."/>
            <person name="Wang L."/>
            <person name="Lu S."/>
            <person name="Hayward A."/>
            <person name="Sun W."/>
            <person name="Li X."/>
            <person name="Schwartz D.C."/>
            <person name="Wang Y."/>
            <person name="Chen S."/>
        </authorList>
    </citation>
    <scope>NUCLEOTIDE SEQUENCE [LARGE SCALE GENOMIC DNA]</scope>
    <source>
        <strain evidence="2 3">ZZ0214-1</strain>
    </source>
</reference>